<dbReference type="PANTHER" id="PTHR31232:SF149">
    <property type="entry name" value="S-PROTEIN HOMOLOG"/>
    <property type="match status" value="1"/>
</dbReference>
<evidence type="ECO:0000313" key="7">
    <source>
        <dbReference type="EMBL" id="KAK0597242.1"/>
    </source>
</evidence>
<evidence type="ECO:0000256" key="2">
    <source>
        <dbReference type="ARBA" id="ARBA00005581"/>
    </source>
</evidence>
<dbReference type="GO" id="GO:0005576">
    <property type="term" value="C:extracellular region"/>
    <property type="evidence" value="ECO:0007669"/>
    <property type="project" value="UniProtKB-SubCell"/>
</dbReference>
<reference evidence="7" key="2">
    <citation type="submission" date="2023-06" db="EMBL/GenBank/DDBJ databases">
        <authorList>
            <person name="Swenson N.G."/>
            <person name="Wegrzyn J.L."/>
            <person name="Mcevoy S.L."/>
        </authorList>
    </citation>
    <scope>NUCLEOTIDE SEQUENCE</scope>
    <source>
        <strain evidence="7">NS2018</strain>
        <tissue evidence="7">Leaf</tissue>
    </source>
</reference>
<gene>
    <name evidence="7" type="ORF">LWI29_023272</name>
</gene>
<dbReference type="AlphaFoldDB" id="A0AA39SW17"/>
<comment type="caution">
    <text evidence="7">The sequence shown here is derived from an EMBL/GenBank/DDBJ whole genome shotgun (WGS) entry which is preliminary data.</text>
</comment>
<dbReference type="GO" id="GO:0060320">
    <property type="term" value="P:rejection of self pollen"/>
    <property type="evidence" value="ECO:0007669"/>
    <property type="project" value="UniProtKB-KW"/>
</dbReference>
<dbReference type="EMBL" id="JAUESC010000004">
    <property type="protein sequence ID" value="KAK0597242.1"/>
    <property type="molecule type" value="Genomic_DNA"/>
</dbReference>
<evidence type="ECO:0000313" key="8">
    <source>
        <dbReference type="Proteomes" id="UP001168877"/>
    </source>
</evidence>
<keyword evidence="5 6" id="KW-0732">Signal</keyword>
<feature type="signal peptide" evidence="6">
    <location>
        <begin position="1"/>
        <end position="22"/>
    </location>
</feature>
<evidence type="ECO:0000256" key="4">
    <source>
        <dbReference type="ARBA" id="ARBA00022525"/>
    </source>
</evidence>
<evidence type="ECO:0008006" key="9">
    <source>
        <dbReference type="Google" id="ProtNLM"/>
    </source>
</evidence>
<comment type="subcellular location">
    <subcellularLocation>
        <location evidence="1">Secreted</location>
    </subcellularLocation>
</comment>
<dbReference type="InterPro" id="IPR010264">
    <property type="entry name" value="Self-incomp_S1"/>
</dbReference>
<keyword evidence="4" id="KW-0964">Secreted</keyword>
<reference evidence="7" key="1">
    <citation type="journal article" date="2022" name="Plant J.">
        <title>Strategies of tolerance reflected in two North American maple genomes.</title>
        <authorList>
            <person name="McEvoy S.L."/>
            <person name="Sezen U.U."/>
            <person name="Trouern-Trend A."/>
            <person name="McMahon S.M."/>
            <person name="Schaberg P.G."/>
            <person name="Yang J."/>
            <person name="Wegrzyn J.L."/>
            <person name="Swenson N.G."/>
        </authorList>
    </citation>
    <scope>NUCLEOTIDE SEQUENCE</scope>
    <source>
        <strain evidence="7">NS2018</strain>
    </source>
</reference>
<proteinExistence type="inferred from homology"/>
<evidence type="ECO:0000256" key="1">
    <source>
        <dbReference type="ARBA" id="ARBA00004613"/>
    </source>
</evidence>
<comment type="similarity">
    <text evidence="2">Belongs to the plant self-incompatibility (S1) protein family.</text>
</comment>
<sequence length="362" mass="41007">MSAYRLVLVLISFVMLQTICEAGIFPAKRTINILNSVYVGRSKVDITVHCKSGDDDLGQHVLPYGGTYTFQFRPTRSSLFYCSFAWQNQFKRFLAEIVALLLLADDDTSLSLKDINEKVGKEKNGCCWQPFKVYRHLIEISWLHNQVTWCPLDSPKIHEVWLVFDVYLPNSKFKKSSPGDPSFVLCSTGWSFLSCPDLSVHGVLRLLHYTRAELQETCNRAEASEVEDPSIPPSQSVLASCCLSALHCAAKKVIKVLQLRHLLNMEQHHTGDNMVSLMDGHGGSDGLHRYFPSLDHVVADTIENMNYEDFLLKSKDEWITKSTMNVYCNLNAFPDIVKVLRKVGELAAFRRTCFGHLIDIPN</sequence>
<dbReference type="Pfam" id="PF05938">
    <property type="entry name" value="Self-incomp_S1"/>
    <property type="match status" value="1"/>
</dbReference>
<keyword evidence="8" id="KW-1185">Reference proteome</keyword>
<evidence type="ECO:0000256" key="6">
    <source>
        <dbReference type="SAM" id="SignalP"/>
    </source>
</evidence>
<name>A0AA39SW17_ACESA</name>
<dbReference type="PANTHER" id="PTHR31232">
    <property type="match status" value="1"/>
</dbReference>
<dbReference type="Proteomes" id="UP001168877">
    <property type="component" value="Unassembled WGS sequence"/>
</dbReference>
<evidence type="ECO:0000256" key="3">
    <source>
        <dbReference type="ARBA" id="ARBA00022471"/>
    </source>
</evidence>
<accession>A0AA39SW17</accession>
<organism evidence="7 8">
    <name type="scientific">Acer saccharum</name>
    <name type="common">Sugar maple</name>
    <dbReference type="NCBI Taxonomy" id="4024"/>
    <lineage>
        <taxon>Eukaryota</taxon>
        <taxon>Viridiplantae</taxon>
        <taxon>Streptophyta</taxon>
        <taxon>Embryophyta</taxon>
        <taxon>Tracheophyta</taxon>
        <taxon>Spermatophyta</taxon>
        <taxon>Magnoliopsida</taxon>
        <taxon>eudicotyledons</taxon>
        <taxon>Gunneridae</taxon>
        <taxon>Pentapetalae</taxon>
        <taxon>rosids</taxon>
        <taxon>malvids</taxon>
        <taxon>Sapindales</taxon>
        <taxon>Sapindaceae</taxon>
        <taxon>Hippocastanoideae</taxon>
        <taxon>Acereae</taxon>
        <taxon>Acer</taxon>
    </lineage>
</organism>
<protein>
    <recommendedName>
        <fullName evidence="9">S-protein homolog</fullName>
    </recommendedName>
</protein>
<feature type="chain" id="PRO_5041277081" description="S-protein homolog" evidence="6">
    <location>
        <begin position="23"/>
        <end position="362"/>
    </location>
</feature>
<keyword evidence="3" id="KW-0713">Self-incompatibility</keyword>
<evidence type="ECO:0000256" key="5">
    <source>
        <dbReference type="ARBA" id="ARBA00022729"/>
    </source>
</evidence>